<feature type="transmembrane region" description="Helical" evidence="6">
    <location>
        <begin position="128"/>
        <end position="145"/>
    </location>
</feature>
<evidence type="ECO:0000256" key="5">
    <source>
        <dbReference type="ARBA" id="ARBA00023136"/>
    </source>
</evidence>
<evidence type="ECO:0000313" key="8">
    <source>
        <dbReference type="EMBL" id="OGY14158.1"/>
    </source>
</evidence>
<dbReference type="InterPro" id="IPR050638">
    <property type="entry name" value="AA-Vitamin_Transporters"/>
</dbReference>
<dbReference type="PANTHER" id="PTHR32322:SF18">
    <property type="entry name" value="S-ADENOSYLMETHIONINE_S-ADENOSYLHOMOCYSTEINE TRANSPORTER"/>
    <property type="match status" value="1"/>
</dbReference>
<feature type="transmembrane region" description="Helical" evidence="6">
    <location>
        <begin position="157"/>
        <end position="174"/>
    </location>
</feature>
<dbReference type="Proteomes" id="UP000178659">
    <property type="component" value="Unassembled WGS sequence"/>
</dbReference>
<gene>
    <name evidence="8" type="ORF">A3A77_04845</name>
</gene>
<dbReference type="InterPro" id="IPR000620">
    <property type="entry name" value="EamA_dom"/>
</dbReference>
<evidence type="ECO:0000256" key="2">
    <source>
        <dbReference type="ARBA" id="ARBA00022475"/>
    </source>
</evidence>
<comment type="subcellular location">
    <subcellularLocation>
        <location evidence="1">Cell membrane</location>
        <topology evidence="1">Multi-pass membrane protein</topology>
    </subcellularLocation>
</comment>
<name>A0A1G1VFG7_9BACT</name>
<proteinExistence type="predicted"/>
<evidence type="ECO:0000259" key="7">
    <source>
        <dbReference type="Pfam" id="PF00892"/>
    </source>
</evidence>
<feature type="transmembrane region" description="Helical" evidence="6">
    <location>
        <begin position="97"/>
        <end position="116"/>
    </location>
</feature>
<feature type="domain" description="EamA" evidence="7">
    <location>
        <begin position="156"/>
        <end position="292"/>
    </location>
</feature>
<dbReference type="AlphaFoldDB" id="A0A1G1VFG7"/>
<keyword evidence="2" id="KW-1003">Cell membrane</keyword>
<dbReference type="GO" id="GO:0005886">
    <property type="term" value="C:plasma membrane"/>
    <property type="evidence" value="ECO:0007669"/>
    <property type="project" value="UniProtKB-SubCell"/>
</dbReference>
<feature type="domain" description="EamA" evidence="7">
    <location>
        <begin position="6"/>
        <end position="138"/>
    </location>
</feature>
<feature type="transmembrane region" description="Helical" evidence="6">
    <location>
        <begin position="186"/>
        <end position="206"/>
    </location>
</feature>
<reference evidence="8 9" key="1">
    <citation type="journal article" date="2016" name="Nat. Commun.">
        <title>Thousands of microbial genomes shed light on interconnected biogeochemical processes in an aquifer system.</title>
        <authorList>
            <person name="Anantharaman K."/>
            <person name="Brown C.T."/>
            <person name="Hug L.A."/>
            <person name="Sharon I."/>
            <person name="Castelle C.J."/>
            <person name="Probst A.J."/>
            <person name="Thomas B.C."/>
            <person name="Singh A."/>
            <person name="Wilkins M.J."/>
            <person name="Karaoz U."/>
            <person name="Brodie E.L."/>
            <person name="Williams K.H."/>
            <person name="Hubbard S.S."/>
            <person name="Banfield J.F."/>
        </authorList>
    </citation>
    <scope>NUCLEOTIDE SEQUENCE [LARGE SCALE GENOMIC DNA]</scope>
</reference>
<evidence type="ECO:0000313" key="9">
    <source>
        <dbReference type="Proteomes" id="UP000178659"/>
    </source>
</evidence>
<feature type="transmembrane region" description="Helical" evidence="6">
    <location>
        <begin position="7"/>
        <end position="25"/>
    </location>
</feature>
<feature type="transmembrane region" description="Helical" evidence="6">
    <location>
        <begin position="37"/>
        <end position="58"/>
    </location>
</feature>
<dbReference type="EMBL" id="MHCC01000002">
    <property type="protein sequence ID" value="OGY14158.1"/>
    <property type="molecule type" value="Genomic_DNA"/>
</dbReference>
<evidence type="ECO:0000256" key="4">
    <source>
        <dbReference type="ARBA" id="ARBA00022989"/>
    </source>
</evidence>
<dbReference type="InterPro" id="IPR037185">
    <property type="entry name" value="EmrE-like"/>
</dbReference>
<evidence type="ECO:0000256" key="6">
    <source>
        <dbReference type="SAM" id="Phobius"/>
    </source>
</evidence>
<evidence type="ECO:0000256" key="3">
    <source>
        <dbReference type="ARBA" id="ARBA00022692"/>
    </source>
</evidence>
<protein>
    <recommendedName>
        <fullName evidence="7">EamA domain-containing protein</fullName>
    </recommendedName>
</protein>
<dbReference type="PANTHER" id="PTHR32322">
    <property type="entry name" value="INNER MEMBRANE TRANSPORTER"/>
    <property type="match status" value="1"/>
</dbReference>
<comment type="caution">
    <text evidence="8">The sequence shown here is derived from an EMBL/GenBank/DDBJ whole genome shotgun (WGS) entry which is preliminary data.</text>
</comment>
<evidence type="ECO:0000256" key="1">
    <source>
        <dbReference type="ARBA" id="ARBA00004651"/>
    </source>
</evidence>
<keyword evidence="4 6" id="KW-1133">Transmembrane helix</keyword>
<keyword evidence="3 6" id="KW-0812">Transmembrane</keyword>
<feature type="transmembrane region" description="Helical" evidence="6">
    <location>
        <begin position="277"/>
        <end position="295"/>
    </location>
</feature>
<accession>A0A1G1VFG7</accession>
<feature type="transmembrane region" description="Helical" evidence="6">
    <location>
        <begin position="221"/>
        <end position="240"/>
    </location>
</feature>
<sequence>MNSKTTAYLLLLITSMIWGFGGPILKHTLGYIHPFNFLFWRFTLTSLIALPIFIWYIKRNPIKVEWVPKMILAGLLATTINLSFVISGFARTSAIEASLLISVSPLFVVIGGCVFLKEKLNNRARLGVAFALMGALISATGPLIFGNNRSNSESFLGNIFILCGGLVWMIFVLLSKRWEKEGIKPFHIASMSFFVGPLTFLPMAILEGGKLPSITSIPQQAYFGMFYMAIFSSIVAYTAYETGLSKIQASKADVFQYLQSVWAAPLALVWLGETLPSTYLIGLLFVITGLILAEFKPGAIKGIGLLATLNLPLRGHHLANHK</sequence>
<keyword evidence="5 6" id="KW-0472">Membrane</keyword>
<dbReference type="SUPFAM" id="SSF103481">
    <property type="entry name" value="Multidrug resistance efflux transporter EmrE"/>
    <property type="match status" value="2"/>
</dbReference>
<dbReference type="Pfam" id="PF00892">
    <property type="entry name" value="EamA"/>
    <property type="match status" value="2"/>
</dbReference>
<organism evidence="8 9">
    <name type="scientific">Candidatus Blackburnbacteria bacterium RIFCSPLOWO2_01_FULL_40_20</name>
    <dbReference type="NCBI Taxonomy" id="1797519"/>
    <lineage>
        <taxon>Bacteria</taxon>
        <taxon>Candidatus Blackburniibacteriota</taxon>
    </lineage>
</organism>
<feature type="transmembrane region" description="Helical" evidence="6">
    <location>
        <begin position="70"/>
        <end position="91"/>
    </location>
</feature>